<name>A0ACB9JYB8_9ASTR</name>
<evidence type="ECO:0000313" key="1">
    <source>
        <dbReference type="EMBL" id="KAI3825045.1"/>
    </source>
</evidence>
<proteinExistence type="predicted"/>
<dbReference type="Proteomes" id="UP001056120">
    <property type="component" value="Linkage Group LG02"/>
</dbReference>
<sequence>MHLQSYVNPFSYVSSKNKSPSLEDISLSCGISVFSYKELENATHYFDPSHELGDGGFRAVYYGKLKDGSEDEISLANFALNKIQRCAIDQLIDTVLGSDTNPEIMSMITSVAELAFRCLQYESEMRPTMNEVLDVLMDIQALGGTEAYDNIIDFQTMNVLPLSKTNDAVVLLKDFRPSPVSVASEWQSNSSASTMLSSNGDRLSLKNGINT</sequence>
<organism evidence="1 2">
    <name type="scientific">Smallanthus sonchifolius</name>
    <dbReference type="NCBI Taxonomy" id="185202"/>
    <lineage>
        <taxon>Eukaryota</taxon>
        <taxon>Viridiplantae</taxon>
        <taxon>Streptophyta</taxon>
        <taxon>Embryophyta</taxon>
        <taxon>Tracheophyta</taxon>
        <taxon>Spermatophyta</taxon>
        <taxon>Magnoliopsida</taxon>
        <taxon>eudicotyledons</taxon>
        <taxon>Gunneridae</taxon>
        <taxon>Pentapetalae</taxon>
        <taxon>asterids</taxon>
        <taxon>campanulids</taxon>
        <taxon>Asterales</taxon>
        <taxon>Asteraceae</taxon>
        <taxon>Asteroideae</taxon>
        <taxon>Heliantheae alliance</taxon>
        <taxon>Millerieae</taxon>
        <taxon>Smallanthus</taxon>
    </lineage>
</organism>
<protein>
    <submittedName>
        <fullName evidence="1">Uncharacterized protein</fullName>
    </submittedName>
</protein>
<reference evidence="1 2" key="2">
    <citation type="journal article" date="2022" name="Mol. Ecol. Resour.">
        <title>The genomes of chicory, endive, great burdock and yacon provide insights into Asteraceae paleo-polyploidization history and plant inulin production.</title>
        <authorList>
            <person name="Fan W."/>
            <person name="Wang S."/>
            <person name="Wang H."/>
            <person name="Wang A."/>
            <person name="Jiang F."/>
            <person name="Liu H."/>
            <person name="Zhao H."/>
            <person name="Xu D."/>
            <person name="Zhang Y."/>
        </authorList>
    </citation>
    <scope>NUCLEOTIDE SEQUENCE [LARGE SCALE GENOMIC DNA]</scope>
    <source>
        <strain evidence="2">cv. Yunnan</strain>
        <tissue evidence="1">Leaves</tissue>
    </source>
</reference>
<dbReference type="EMBL" id="CM042019">
    <property type="protein sequence ID" value="KAI3825045.1"/>
    <property type="molecule type" value="Genomic_DNA"/>
</dbReference>
<keyword evidence="2" id="KW-1185">Reference proteome</keyword>
<accession>A0ACB9JYB8</accession>
<comment type="caution">
    <text evidence="1">The sequence shown here is derived from an EMBL/GenBank/DDBJ whole genome shotgun (WGS) entry which is preliminary data.</text>
</comment>
<evidence type="ECO:0000313" key="2">
    <source>
        <dbReference type="Proteomes" id="UP001056120"/>
    </source>
</evidence>
<gene>
    <name evidence="1" type="ORF">L1987_06521</name>
</gene>
<reference evidence="2" key="1">
    <citation type="journal article" date="2022" name="Mol. Ecol. Resour.">
        <title>The genomes of chicory, endive, great burdock and yacon provide insights into Asteraceae palaeo-polyploidization history and plant inulin production.</title>
        <authorList>
            <person name="Fan W."/>
            <person name="Wang S."/>
            <person name="Wang H."/>
            <person name="Wang A."/>
            <person name="Jiang F."/>
            <person name="Liu H."/>
            <person name="Zhao H."/>
            <person name="Xu D."/>
            <person name="Zhang Y."/>
        </authorList>
    </citation>
    <scope>NUCLEOTIDE SEQUENCE [LARGE SCALE GENOMIC DNA]</scope>
    <source>
        <strain evidence="2">cv. Yunnan</strain>
    </source>
</reference>